<keyword evidence="1" id="KW-0812">Transmembrane</keyword>
<name>A0A1G2EQQ6_9BACT</name>
<dbReference type="Pfam" id="PF13385">
    <property type="entry name" value="Laminin_G_3"/>
    <property type="match status" value="1"/>
</dbReference>
<evidence type="ECO:0000256" key="1">
    <source>
        <dbReference type="SAM" id="Phobius"/>
    </source>
</evidence>
<gene>
    <name evidence="2" type="ORF">A2365_03480</name>
</gene>
<organism evidence="2 3">
    <name type="scientific">Candidatus Nealsonbacteria bacterium RIFOXYB1_FULL_40_15</name>
    <dbReference type="NCBI Taxonomy" id="1801677"/>
    <lineage>
        <taxon>Bacteria</taxon>
        <taxon>Candidatus Nealsoniibacteriota</taxon>
    </lineage>
</organism>
<keyword evidence="1" id="KW-0472">Membrane</keyword>
<keyword evidence="1" id="KW-1133">Transmembrane helix</keyword>
<dbReference type="NCBIfam" id="TIGR02532">
    <property type="entry name" value="IV_pilin_GFxxxE"/>
    <property type="match status" value="1"/>
</dbReference>
<dbReference type="Proteomes" id="UP000177740">
    <property type="component" value="Unassembled WGS sequence"/>
</dbReference>
<dbReference type="STRING" id="1801677.A2365_03480"/>
<dbReference type="InterPro" id="IPR045584">
    <property type="entry name" value="Pilin-like"/>
</dbReference>
<dbReference type="InterPro" id="IPR012902">
    <property type="entry name" value="N_methyl_site"/>
</dbReference>
<dbReference type="InterPro" id="IPR013320">
    <property type="entry name" value="ConA-like_dom_sf"/>
</dbReference>
<dbReference type="EMBL" id="MHMM01000004">
    <property type="protein sequence ID" value="OGZ27680.1"/>
    <property type="molecule type" value="Genomic_DNA"/>
</dbReference>
<accession>A0A1G2EQQ6</accession>
<proteinExistence type="predicted"/>
<evidence type="ECO:0000313" key="2">
    <source>
        <dbReference type="EMBL" id="OGZ27680.1"/>
    </source>
</evidence>
<evidence type="ECO:0000313" key="3">
    <source>
        <dbReference type="Proteomes" id="UP000177740"/>
    </source>
</evidence>
<dbReference type="Gene3D" id="2.60.120.200">
    <property type="match status" value="1"/>
</dbReference>
<dbReference type="Pfam" id="PF07963">
    <property type="entry name" value="N_methyl"/>
    <property type="match status" value="1"/>
</dbReference>
<dbReference type="AlphaFoldDB" id="A0A1G2EQQ6"/>
<evidence type="ECO:0008006" key="4">
    <source>
        <dbReference type="Google" id="ProtNLM"/>
    </source>
</evidence>
<feature type="transmembrane region" description="Helical" evidence="1">
    <location>
        <begin position="6"/>
        <end position="30"/>
    </location>
</feature>
<sequence>MNRKSAFTLIELLVVISIIGLLAAIIFVSLRSAREKAEIAKLQVFHRSVHSRIGSESISNLGFSNDSLIDESGNGIVFSGTGITYTNGIFGRALNIQNGRIYANPSSKLDSKTGALTIQFMINIDWMGNTTPVLRCNPNSQVHIDYYIKNDAGLLTSFLYTANNEVCFIQYSTTHLGSGKWHHFLMTYDGVNIFKIFIDGREIGFSSSCSGPIRNTPNYRIYFGGFSVFTGKLDEIMVYDGTIID</sequence>
<dbReference type="SUPFAM" id="SSF54523">
    <property type="entry name" value="Pili subunits"/>
    <property type="match status" value="1"/>
</dbReference>
<reference evidence="2 3" key="1">
    <citation type="journal article" date="2016" name="Nat. Commun.">
        <title>Thousands of microbial genomes shed light on interconnected biogeochemical processes in an aquifer system.</title>
        <authorList>
            <person name="Anantharaman K."/>
            <person name="Brown C.T."/>
            <person name="Hug L.A."/>
            <person name="Sharon I."/>
            <person name="Castelle C.J."/>
            <person name="Probst A.J."/>
            <person name="Thomas B.C."/>
            <person name="Singh A."/>
            <person name="Wilkins M.J."/>
            <person name="Karaoz U."/>
            <person name="Brodie E.L."/>
            <person name="Williams K.H."/>
            <person name="Hubbard S.S."/>
            <person name="Banfield J.F."/>
        </authorList>
    </citation>
    <scope>NUCLEOTIDE SEQUENCE [LARGE SCALE GENOMIC DNA]</scope>
</reference>
<comment type="caution">
    <text evidence="2">The sequence shown here is derived from an EMBL/GenBank/DDBJ whole genome shotgun (WGS) entry which is preliminary data.</text>
</comment>
<protein>
    <recommendedName>
        <fullName evidence="4">LamG-like jellyroll fold domain-containing protein</fullName>
    </recommendedName>
</protein>
<dbReference type="SUPFAM" id="SSF49899">
    <property type="entry name" value="Concanavalin A-like lectins/glucanases"/>
    <property type="match status" value="1"/>
</dbReference>